<evidence type="ECO:0000313" key="5">
    <source>
        <dbReference type="Proteomes" id="UP000683139"/>
    </source>
</evidence>
<dbReference type="GO" id="GO:0003700">
    <property type="term" value="F:DNA-binding transcription factor activity"/>
    <property type="evidence" value="ECO:0007669"/>
    <property type="project" value="TreeGrafter"/>
</dbReference>
<dbReference type="Pfam" id="PF00440">
    <property type="entry name" value="TetR_N"/>
    <property type="match status" value="1"/>
</dbReference>
<proteinExistence type="predicted"/>
<dbReference type="RefSeq" id="WP_213518608.1">
    <property type="nucleotide sequence ID" value="NZ_BOSE01000008.1"/>
</dbReference>
<keyword evidence="1 2" id="KW-0238">DNA-binding</keyword>
<evidence type="ECO:0000256" key="2">
    <source>
        <dbReference type="PROSITE-ProRule" id="PRU00335"/>
    </source>
</evidence>
<accession>A0A920CZC6</accession>
<dbReference type="InterPro" id="IPR001647">
    <property type="entry name" value="HTH_TetR"/>
</dbReference>
<dbReference type="SUPFAM" id="SSF46689">
    <property type="entry name" value="Homeodomain-like"/>
    <property type="match status" value="1"/>
</dbReference>
<dbReference type="EMBL" id="BOSE01000008">
    <property type="protein sequence ID" value="GIP18320.1"/>
    <property type="molecule type" value="Genomic_DNA"/>
</dbReference>
<name>A0A920CZC6_9BACL</name>
<dbReference type="Proteomes" id="UP000683139">
    <property type="component" value="Unassembled WGS sequence"/>
</dbReference>
<dbReference type="InterPro" id="IPR050109">
    <property type="entry name" value="HTH-type_TetR-like_transc_reg"/>
</dbReference>
<feature type="DNA-binding region" description="H-T-H motif" evidence="2">
    <location>
        <begin position="25"/>
        <end position="44"/>
    </location>
</feature>
<evidence type="ECO:0000313" key="4">
    <source>
        <dbReference type="EMBL" id="GIP18320.1"/>
    </source>
</evidence>
<dbReference type="GO" id="GO:0000976">
    <property type="term" value="F:transcription cis-regulatory region binding"/>
    <property type="evidence" value="ECO:0007669"/>
    <property type="project" value="TreeGrafter"/>
</dbReference>
<gene>
    <name evidence="4" type="ORF">J40TS1_39620</name>
</gene>
<organism evidence="4 5">
    <name type="scientific">Paenibacillus montaniterrae</name>
    <dbReference type="NCBI Taxonomy" id="429341"/>
    <lineage>
        <taxon>Bacteria</taxon>
        <taxon>Bacillati</taxon>
        <taxon>Bacillota</taxon>
        <taxon>Bacilli</taxon>
        <taxon>Bacillales</taxon>
        <taxon>Paenibacillaceae</taxon>
        <taxon>Paenibacillus</taxon>
    </lineage>
</organism>
<dbReference type="Gene3D" id="1.10.357.10">
    <property type="entry name" value="Tetracycline Repressor, domain 2"/>
    <property type="match status" value="1"/>
</dbReference>
<dbReference type="PRINTS" id="PR00455">
    <property type="entry name" value="HTHTETR"/>
</dbReference>
<feature type="domain" description="HTH tetR-type" evidence="3">
    <location>
        <begin position="2"/>
        <end position="62"/>
    </location>
</feature>
<protein>
    <submittedName>
        <fullName evidence="4">TetR family transcriptional regulator</fullName>
    </submittedName>
</protein>
<dbReference type="PROSITE" id="PS50977">
    <property type="entry name" value="HTH_TETR_2"/>
    <property type="match status" value="1"/>
</dbReference>
<keyword evidence="5" id="KW-1185">Reference proteome</keyword>
<dbReference type="PANTHER" id="PTHR30055">
    <property type="entry name" value="HTH-TYPE TRANSCRIPTIONAL REGULATOR RUTR"/>
    <property type="match status" value="1"/>
</dbReference>
<dbReference type="PANTHER" id="PTHR30055:SF226">
    <property type="entry name" value="HTH-TYPE TRANSCRIPTIONAL REGULATOR PKSA"/>
    <property type="match status" value="1"/>
</dbReference>
<evidence type="ECO:0000259" key="3">
    <source>
        <dbReference type="PROSITE" id="PS50977"/>
    </source>
</evidence>
<sequence>MDDTRKKIIEATVSLFVSKGFKGTTTKEIAIASGVNEVTIFRHFGSKQGLFEAVVDSMTFQTVYDERFLSELSWDLEKDLCLIAKTYQERLDSIRDIVLIGFREAGNYPELNELISKFPQSFKSVVYNYLAEMRQKNKIVDVNIELQAMNFVWLNFGYFISKARFGQQLIAVDQDEFLQQSTFLFARGLKP</sequence>
<dbReference type="InterPro" id="IPR009057">
    <property type="entry name" value="Homeodomain-like_sf"/>
</dbReference>
<dbReference type="AlphaFoldDB" id="A0A920CZC6"/>
<evidence type="ECO:0000256" key="1">
    <source>
        <dbReference type="ARBA" id="ARBA00023125"/>
    </source>
</evidence>
<reference evidence="4" key="1">
    <citation type="submission" date="2021-03" db="EMBL/GenBank/DDBJ databases">
        <title>Antimicrobial resistance genes in bacteria isolated from Japanese honey, and their potential for conferring macrolide and lincosamide resistance in the American foulbrood pathogen Paenibacillus larvae.</title>
        <authorList>
            <person name="Okamoto M."/>
            <person name="Kumagai M."/>
            <person name="Kanamori H."/>
            <person name="Takamatsu D."/>
        </authorList>
    </citation>
    <scope>NUCLEOTIDE SEQUENCE</scope>
    <source>
        <strain evidence="4">J40TS1</strain>
    </source>
</reference>
<comment type="caution">
    <text evidence="4">The sequence shown here is derived from an EMBL/GenBank/DDBJ whole genome shotgun (WGS) entry which is preliminary data.</text>
</comment>